<dbReference type="EMBL" id="NQNY01000020">
    <property type="protein sequence ID" value="PAK20909.1"/>
    <property type="molecule type" value="Genomic_DNA"/>
</dbReference>
<dbReference type="InterPro" id="IPR033579">
    <property type="entry name" value="TMEM128"/>
</dbReference>
<evidence type="ECO:0000313" key="2">
    <source>
        <dbReference type="EMBL" id="PAK20909.1"/>
    </source>
</evidence>
<feature type="transmembrane region" description="Helical" evidence="1">
    <location>
        <begin position="33"/>
        <end position="54"/>
    </location>
</feature>
<proteinExistence type="predicted"/>
<dbReference type="RefSeq" id="WP_095335198.1">
    <property type="nucleotide sequence ID" value="NZ_NQNY01000020.1"/>
</dbReference>
<keyword evidence="1" id="KW-0812">Transmembrane</keyword>
<sequence>MKNLIIEFQNAIHLLSTNPFYQTSLQSINVPRWLALTAGIILIVFGILILLVLLKTVPQLRIYKQEQMDDYYKKVKKAKAKTYEQTGMYVSWNMRLRTFWPIFVSIASIMVGVVFCVGSTISTL</sequence>
<name>A0A269THF6_9BACT</name>
<dbReference type="OrthoDB" id="9898982at2"/>
<dbReference type="Proteomes" id="UP000216943">
    <property type="component" value="Unassembled WGS sequence"/>
</dbReference>
<accession>A0A269THF6</accession>
<evidence type="ECO:0000256" key="1">
    <source>
        <dbReference type="SAM" id="Phobius"/>
    </source>
</evidence>
<organism evidence="2 3">
    <name type="scientific">Mycoplasmopsis agassizii</name>
    <dbReference type="NCBI Taxonomy" id="33922"/>
    <lineage>
        <taxon>Bacteria</taxon>
        <taxon>Bacillati</taxon>
        <taxon>Mycoplasmatota</taxon>
        <taxon>Mycoplasmoidales</taxon>
        <taxon>Metamycoplasmataceae</taxon>
        <taxon>Mycoplasmopsis</taxon>
    </lineage>
</organism>
<reference evidence="3" key="1">
    <citation type="submission" date="2017-08" db="EMBL/GenBank/DDBJ databases">
        <authorList>
            <person name="Alvarez-Ponce D."/>
            <person name="Weitzman C.L."/>
            <person name="Tillett R.L."/>
            <person name="Sandmeier F.C."/>
            <person name="Tracy C.R."/>
        </authorList>
    </citation>
    <scope>NUCLEOTIDE SEQUENCE [LARGE SCALE GENOMIC DNA]</scope>
    <source>
        <strain evidence="3">723</strain>
    </source>
</reference>
<comment type="caution">
    <text evidence="2">The sequence shown here is derived from an EMBL/GenBank/DDBJ whole genome shotgun (WGS) entry which is preliminary data.</text>
</comment>
<gene>
    <name evidence="2" type="ORF">CJJ23_04755</name>
</gene>
<keyword evidence="1" id="KW-0472">Membrane</keyword>
<protein>
    <submittedName>
        <fullName evidence="2">Uncharacterized protein</fullName>
    </submittedName>
</protein>
<dbReference type="Pfam" id="PF20479">
    <property type="entry name" value="TMEM128"/>
    <property type="match status" value="1"/>
</dbReference>
<keyword evidence="1" id="KW-1133">Transmembrane helix</keyword>
<evidence type="ECO:0000313" key="3">
    <source>
        <dbReference type="Proteomes" id="UP000216943"/>
    </source>
</evidence>
<feature type="transmembrane region" description="Helical" evidence="1">
    <location>
        <begin position="98"/>
        <end position="121"/>
    </location>
</feature>
<dbReference type="AlphaFoldDB" id="A0A269THF6"/>